<feature type="domain" description="SSD" evidence="2">
    <location>
        <begin position="359"/>
        <end position="488"/>
    </location>
</feature>
<dbReference type="InterPro" id="IPR000731">
    <property type="entry name" value="SSD"/>
</dbReference>
<keyword evidence="1" id="KW-0812">Transmembrane</keyword>
<feature type="transmembrane region" description="Helical" evidence="1">
    <location>
        <begin position="431"/>
        <end position="453"/>
    </location>
</feature>
<dbReference type="Gene3D" id="3.30.70.1440">
    <property type="entry name" value="Multidrug efflux transporter AcrB pore domain"/>
    <property type="match status" value="1"/>
</dbReference>
<sequence>MSRLAEICVKRPIFALMMIAALLVGGITAFPQLGVDRFPSMDLPTIFVRTTYPGAASSEVESEVTLPIEDAVATVAGIDELRSISRDGQSFVIVTFDLDRNVDAATQDVRDAVSSILNRLPPGIDPPVVQKRDLDSSPIMSLAVSGPRPPRELYVLAENYVKNVIESSSGVGEVTIAGASDRAVKVEIDAQRLAAHRLSIMEVREAIIRQNAEVPGGRLDEGMRERALRTMGRLEHSRDFPDLVVATINGSPVRLGDLGRVEDSTKEVRTLAHLNGKPAVILQIQRQSGENTVAVIEGIKEFLPRCRELLPKDVKVEIIQDQSRYIVSALHEIEQHLISGSILACITVLIFMRSWRSTLIASVAIPTSIISTFAFMQWFGFTLNNVTMLALVLMVGVVIDDAIVVLENIFHCIEEKGMAPGDAAIKGTKEIGMAVLATTLSLVIVFLPVAFLSSVTGRMLFQFGVTATVAILISLFVSFTLTPMMCSRLLLKKKVNPEDEGSEPASRRGFYHLVEVSYLWMLGKAMRWRWLVLIISILVMLSNIPLTQLVNRDYIPLNVDESEFEVRAEAREGVTLTAMREAIDLIETKLQRIDGIETVMTSLGTRSFGSVNSAEFFIRLQDSQERTFSIGRFFRGLFKGNPGEAFKGNYSQRDKMAEVRKALGEIPGMRASVRNLTSLRQGAPVDIDFATTGPEMPKLLDFSAKLAEKAKEIPGIVDVYTTLRIDNPELLVRIDRDRSAAMGIDVQEIADTLRIAVGGDDRVSRYRDETASDAYDVELRLVGIDRNNIDSISQLFVRGGSEADENVIVNEELRSRPITVRMDNLVRFEHKESASRIDRLNRQRMVSVRANIAGGYALADRIDALRAAADEVGIPSGYGTQVLGGGRELERTLADFGWTFILSFVLMYIVLAAQYENLVHPFVILLSLPLAVPFGLLSLHFGGETLNLYSALGILVLFGVVKKAAILQVDHTNALRAEGLDRHDAIMQANRDRLRPILMTTVSFVAGLMPLLIATGPGAEERRSIAVLAVGGQSFSLLLTLLAIPVLYTFFDDIGGWMHRLFRITDGDELFENSSESSSIEPATPVGTEIN</sequence>
<organism evidence="3 4">
    <name type="scientific">Polystyrenella longa</name>
    <dbReference type="NCBI Taxonomy" id="2528007"/>
    <lineage>
        <taxon>Bacteria</taxon>
        <taxon>Pseudomonadati</taxon>
        <taxon>Planctomycetota</taxon>
        <taxon>Planctomycetia</taxon>
        <taxon>Planctomycetales</taxon>
        <taxon>Planctomycetaceae</taxon>
        <taxon>Polystyrenella</taxon>
    </lineage>
</organism>
<dbReference type="Gene3D" id="3.30.70.1320">
    <property type="entry name" value="Multidrug efflux transporter AcrB pore domain like"/>
    <property type="match status" value="1"/>
</dbReference>
<dbReference type="PANTHER" id="PTHR32063:SF0">
    <property type="entry name" value="SWARMING MOTILITY PROTEIN SWRC"/>
    <property type="match status" value="1"/>
</dbReference>
<dbReference type="AlphaFoldDB" id="A0A518CN22"/>
<keyword evidence="1" id="KW-0472">Membrane</keyword>
<accession>A0A518CN22</accession>
<evidence type="ECO:0000256" key="1">
    <source>
        <dbReference type="SAM" id="Phobius"/>
    </source>
</evidence>
<dbReference type="Gene3D" id="3.30.2090.10">
    <property type="entry name" value="Multidrug efflux transporter AcrB TolC docking domain, DN and DC subdomains"/>
    <property type="match status" value="2"/>
</dbReference>
<feature type="transmembrane region" description="Helical" evidence="1">
    <location>
        <begin position="386"/>
        <end position="410"/>
    </location>
</feature>
<dbReference type="RefSeq" id="WP_144995879.1">
    <property type="nucleotide sequence ID" value="NZ_CP036281.1"/>
</dbReference>
<dbReference type="InterPro" id="IPR027463">
    <property type="entry name" value="AcrB_DN_DC_subdom"/>
</dbReference>
<dbReference type="PRINTS" id="PR00702">
    <property type="entry name" value="ACRIFLAVINRP"/>
</dbReference>
<feature type="transmembrane region" description="Helical" evidence="1">
    <location>
        <begin position="948"/>
        <end position="966"/>
    </location>
</feature>
<dbReference type="Proteomes" id="UP000317178">
    <property type="component" value="Chromosome"/>
</dbReference>
<feature type="transmembrane region" description="Helical" evidence="1">
    <location>
        <begin position="1025"/>
        <end position="1051"/>
    </location>
</feature>
<evidence type="ECO:0000313" key="3">
    <source>
        <dbReference type="EMBL" id="QDU80619.1"/>
    </source>
</evidence>
<dbReference type="Gene3D" id="3.30.70.1430">
    <property type="entry name" value="Multidrug efflux transporter AcrB pore domain"/>
    <property type="match status" value="2"/>
</dbReference>
<dbReference type="PROSITE" id="PS50156">
    <property type="entry name" value="SSD"/>
    <property type="match status" value="1"/>
</dbReference>
<feature type="transmembrane region" description="Helical" evidence="1">
    <location>
        <begin position="896"/>
        <end position="915"/>
    </location>
</feature>
<reference evidence="3 4" key="1">
    <citation type="submission" date="2019-02" db="EMBL/GenBank/DDBJ databases">
        <title>Deep-cultivation of Planctomycetes and their phenomic and genomic characterization uncovers novel biology.</title>
        <authorList>
            <person name="Wiegand S."/>
            <person name="Jogler M."/>
            <person name="Boedeker C."/>
            <person name="Pinto D."/>
            <person name="Vollmers J."/>
            <person name="Rivas-Marin E."/>
            <person name="Kohn T."/>
            <person name="Peeters S.H."/>
            <person name="Heuer A."/>
            <person name="Rast P."/>
            <person name="Oberbeckmann S."/>
            <person name="Bunk B."/>
            <person name="Jeske O."/>
            <person name="Meyerdierks A."/>
            <person name="Storesund J.E."/>
            <person name="Kallscheuer N."/>
            <person name="Luecker S."/>
            <person name="Lage O.M."/>
            <person name="Pohl T."/>
            <person name="Merkel B.J."/>
            <person name="Hornburger P."/>
            <person name="Mueller R.-W."/>
            <person name="Bruemmer F."/>
            <person name="Labrenz M."/>
            <person name="Spormann A.M."/>
            <person name="Op den Camp H."/>
            <person name="Overmann J."/>
            <person name="Amann R."/>
            <person name="Jetten M.S.M."/>
            <person name="Mascher T."/>
            <person name="Medema M.H."/>
            <person name="Devos D.P."/>
            <person name="Kaster A.-K."/>
            <person name="Ovreas L."/>
            <person name="Rohde M."/>
            <person name="Galperin M.Y."/>
            <person name="Jogler C."/>
        </authorList>
    </citation>
    <scope>NUCLEOTIDE SEQUENCE [LARGE SCALE GENOMIC DNA]</scope>
    <source>
        <strain evidence="3 4">Pla110</strain>
    </source>
</reference>
<keyword evidence="1" id="KW-1133">Transmembrane helix</keyword>
<feature type="transmembrane region" description="Helical" evidence="1">
    <location>
        <begin position="459"/>
        <end position="484"/>
    </location>
</feature>
<feature type="transmembrane region" description="Helical" evidence="1">
    <location>
        <begin position="528"/>
        <end position="546"/>
    </location>
</feature>
<dbReference type="PANTHER" id="PTHR32063">
    <property type="match status" value="1"/>
</dbReference>
<dbReference type="SUPFAM" id="SSF82714">
    <property type="entry name" value="Multidrug efflux transporter AcrB TolC docking domain, DN and DC subdomains"/>
    <property type="match status" value="2"/>
</dbReference>
<dbReference type="GO" id="GO:0042910">
    <property type="term" value="F:xenobiotic transmembrane transporter activity"/>
    <property type="evidence" value="ECO:0007669"/>
    <property type="project" value="TreeGrafter"/>
</dbReference>
<dbReference type="SUPFAM" id="SSF82693">
    <property type="entry name" value="Multidrug efflux transporter AcrB pore domain, PN1, PN2, PC1 and PC2 subdomains"/>
    <property type="match status" value="3"/>
</dbReference>
<evidence type="ECO:0000313" key="4">
    <source>
        <dbReference type="Proteomes" id="UP000317178"/>
    </source>
</evidence>
<keyword evidence="4" id="KW-1185">Reference proteome</keyword>
<protein>
    <submittedName>
        <fullName evidence="3">Multidrug resistance protein MdtB</fullName>
    </submittedName>
</protein>
<proteinExistence type="predicted"/>
<dbReference type="OrthoDB" id="220575at2"/>
<feature type="transmembrane region" description="Helical" evidence="1">
    <location>
        <begin position="922"/>
        <end position="942"/>
    </location>
</feature>
<feature type="transmembrane region" description="Helical" evidence="1">
    <location>
        <begin position="336"/>
        <end position="352"/>
    </location>
</feature>
<dbReference type="Gene3D" id="1.20.1640.10">
    <property type="entry name" value="Multidrug efflux transporter AcrB transmembrane domain"/>
    <property type="match status" value="2"/>
</dbReference>
<evidence type="ECO:0000259" key="2">
    <source>
        <dbReference type="PROSITE" id="PS50156"/>
    </source>
</evidence>
<name>A0A518CN22_9PLAN</name>
<dbReference type="EMBL" id="CP036281">
    <property type="protein sequence ID" value="QDU80619.1"/>
    <property type="molecule type" value="Genomic_DNA"/>
</dbReference>
<dbReference type="GO" id="GO:0005886">
    <property type="term" value="C:plasma membrane"/>
    <property type="evidence" value="ECO:0007669"/>
    <property type="project" value="TreeGrafter"/>
</dbReference>
<feature type="transmembrane region" description="Helical" evidence="1">
    <location>
        <begin position="359"/>
        <end position="380"/>
    </location>
</feature>
<dbReference type="Pfam" id="PF00873">
    <property type="entry name" value="ACR_tran"/>
    <property type="match status" value="1"/>
</dbReference>
<gene>
    <name evidence="3" type="primary">mdtB</name>
    <name evidence="3" type="ORF">Pla110_23500</name>
</gene>
<dbReference type="KEGG" id="plon:Pla110_23500"/>
<feature type="transmembrane region" description="Helical" evidence="1">
    <location>
        <begin position="997"/>
        <end position="1019"/>
    </location>
</feature>
<dbReference type="SUPFAM" id="SSF82866">
    <property type="entry name" value="Multidrug efflux transporter AcrB transmembrane domain"/>
    <property type="match status" value="2"/>
</dbReference>
<dbReference type="InterPro" id="IPR001036">
    <property type="entry name" value="Acrflvin-R"/>
</dbReference>